<dbReference type="GO" id="GO:0004803">
    <property type="term" value="F:transposase activity"/>
    <property type="evidence" value="ECO:0007669"/>
    <property type="project" value="InterPro"/>
</dbReference>
<dbReference type="PANTHER" id="PTHR33055">
    <property type="entry name" value="TRANSPOSASE FOR INSERTION SEQUENCE ELEMENT IS1111A"/>
    <property type="match status" value="1"/>
</dbReference>
<dbReference type="PANTHER" id="PTHR33055:SF13">
    <property type="entry name" value="TRANSPOSASE"/>
    <property type="match status" value="1"/>
</dbReference>
<feature type="domain" description="Transposase IS116/IS110/IS902 C-terminal" evidence="2">
    <location>
        <begin position="51"/>
        <end position="114"/>
    </location>
</feature>
<organism evidence="3 4">
    <name type="scientific">Sphingomonas oligophenolica</name>
    <dbReference type="NCBI Taxonomy" id="301154"/>
    <lineage>
        <taxon>Bacteria</taxon>
        <taxon>Pseudomonadati</taxon>
        <taxon>Pseudomonadota</taxon>
        <taxon>Alphaproteobacteria</taxon>
        <taxon>Sphingomonadales</taxon>
        <taxon>Sphingomonadaceae</taxon>
        <taxon>Sphingomonas</taxon>
    </lineage>
</organism>
<comment type="caution">
    <text evidence="3">The sequence shown here is derived from an EMBL/GenBank/DDBJ whole genome shotgun (WGS) entry which is preliminary data.</text>
</comment>
<dbReference type="Pfam" id="PF02371">
    <property type="entry name" value="Transposase_20"/>
    <property type="match status" value="1"/>
</dbReference>
<dbReference type="InterPro" id="IPR047650">
    <property type="entry name" value="Transpos_IS110"/>
</dbReference>
<dbReference type="GO" id="GO:0006313">
    <property type="term" value="P:DNA transposition"/>
    <property type="evidence" value="ECO:0007669"/>
    <property type="project" value="InterPro"/>
</dbReference>
<proteinExistence type="predicted"/>
<reference evidence="3 4" key="1">
    <citation type="journal article" date="2019" name="Environ. Microbiol.">
        <title>Species interactions and distinct microbial communities in high Arctic permafrost affected cryosols are associated with the CH4 and CO2 gas fluxes.</title>
        <authorList>
            <person name="Altshuler I."/>
            <person name="Hamel J."/>
            <person name="Turney S."/>
            <person name="Magnuson E."/>
            <person name="Levesque R."/>
            <person name="Greer C."/>
            <person name="Whyte L.G."/>
        </authorList>
    </citation>
    <scope>NUCLEOTIDE SEQUENCE [LARGE SCALE GENOMIC DNA]</scope>
    <source>
        <strain evidence="3 4">S5.1</strain>
    </source>
</reference>
<dbReference type="RefSeq" id="WP_161978434.1">
    <property type="nucleotide sequence ID" value="NZ_RCZK01000032.1"/>
</dbReference>
<keyword evidence="4" id="KW-1185">Reference proteome</keyword>
<protein>
    <recommendedName>
        <fullName evidence="2">Transposase IS116/IS110/IS902 C-terminal domain-containing protein</fullName>
    </recommendedName>
</protein>
<evidence type="ECO:0000313" key="4">
    <source>
        <dbReference type="Proteomes" id="UP000318413"/>
    </source>
</evidence>
<feature type="region of interest" description="Disordered" evidence="1">
    <location>
        <begin position="87"/>
        <end position="117"/>
    </location>
</feature>
<evidence type="ECO:0000256" key="1">
    <source>
        <dbReference type="SAM" id="MobiDB-lite"/>
    </source>
</evidence>
<sequence length="198" mass="21317">MVRVQDDVSRLDACYGWPITARPVGKHCGAVDAEIEAVVSADEKLACRHDIIPSIAGLRKLTADQIIATMRDLGSLDSEQAASLAGLAPSRASPAGGRPELHTRRQGQRAPSALHGCSGRRRVSSRAQPIYQQLTAAGKPARVAIIAVMRKRIVTANALPAYGSSTLGACTCVTITNTLNLTIFHVRQIHRSHQWQNR</sequence>
<name>A0A502BVH2_9SPHN</name>
<evidence type="ECO:0000313" key="3">
    <source>
        <dbReference type="EMBL" id="TPG04438.1"/>
    </source>
</evidence>
<dbReference type="AlphaFoldDB" id="A0A502BVH2"/>
<accession>A0A502BVH2</accession>
<dbReference type="EMBL" id="RCZK01000032">
    <property type="protein sequence ID" value="TPG04438.1"/>
    <property type="molecule type" value="Genomic_DNA"/>
</dbReference>
<evidence type="ECO:0000259" key="2">
    <source>
        <dbReference type="Pfam" id="PF02371"/>
    </source>
</evidence>
<dbReference type="InterPro" id="IPR003346">
    <property type="entry name" value="Transposase_20"/>
</dbReference>
<dbReference type="GO" id="GO:0003677">
    <property type="term" value="F:DNA binding"/>
    <property type="evidence" value="ECO:0007669"/>
    <property type="project" value="InterPro"/>
</dbReference>
<dbReference type="Proteomes" id="UP000318413">
    <property type="component" value="Unassembled WGS sequence"/>
</dbReference>
<gene>
    <name evidence="3" type="ORF">EAH84_15430</name>
</gene>